<dbReference type="Proteomes" id="UP000266861">
    <property type="component" value="Unassembled WGS sequence"/>
</dbReference>
<keyword evidence="1" id="KW-1133">Transmembrane helix</keyword>
<dbReference type="EMBL" id="PQFF01000405">
    <property type="protein sequence ID" value="RHZ52265.1"/>
    <property type="molecule type" value="Genomic_DNA"/>
</dbReference>
<name>A0A397GN19_9GLOM</name>
<dbReference type="AlphaFoldDB" id="A0A397GN19"/>
<keyword evidence="3" id="KW-1185">Reference proteome</keyword>
<proteinExistence type="predicted"/>
<comment type="caution">
    <text evidence="2">The sequence shown here is derived from an EMBL/GenBank/DDBJ whole genome shotgun (WGS) entry which is preliminary data.</text>
</comment>
<evidence type="ECO:0000313" key="3">
    <source>
        <dbReference type="Proteomes" id="UP000266861"/>
    </source>
</evidence>
<evidence type="ECO:0000256" key="1">
    <source>
        <dbReference type="SAM" id="Phobius"/>
    </source>
</evidence>
<reference evidence="2 3" key="1">
    <citation type="submission" date="2018-08" db="EMBL/GenBank/DDBJ databases">
        <title>Genome and evolution of the arbuscular mycorrhizal fungus Diversispora epigaea (formerly Glomus versiforme) and its bacterial endosymbionts.</title>
        <authorList>
            <person name="Sun X."/>
            <person name="Fei Z."/>
            <person name="Harrison M."/>
        </authorList>
    </citation>
    <scope>NUCLEOTIDE SEQUENCE [LARGE SCALE GENOMIC DNA]</scope>
    <source>
        <strain evidence="2 3">IT104</strain>
    </source>
</reference>
<feature type="transmembrane region" description="Helical" evidence="1">
    <location>
        <begin position="79"/>
        <end position="97"/>
    </location>
</feature>
<feature type="transmembrane region" description="Helical" evidence="1">
    <location>
        <begin position="21"/>
        <end position="42"/>
    </location>
</feature>
<accession>A0A397GN19</accession>
<protein>
    <submittedName>
        <fullName evidence="2">Uncharacterized protein</fullName>
    </submittedName>
</protein>
<evidence type="ECO:0000313" key="2">
    <source>
        <dbReference type="EMBL" id="RHZ52265.1"/>
    </source>
</evidence>
<feature type="transmembrane region" description="Helical" evidence="1">
    <location>
        <begin position="54"/>
        <end position="70"/>
    </location>
</feature>
<keyword evidence="1" id="KW-0812">Transmembrane</keyword>
<feature type="transmembrane region" description="Helical" evidence="1">
    <location>
        <begin position="103"/>
        <end position="120"/>
    </location>
</feature>
<organism evidence="2 3">
    <name type="scientific">Diversispora epigaea</name>
    <dbReference type="NCBI Taxonomy" id="1348612"/>
    <lineage>
        <taxon>Eukaryota</taxon>
        <taxon>Fungi</taxon>
        <taxon>Fungi incertae sedis</taxon>
        <taxon>Mucoromycota</taxon>
        <taxon>Glomeromycotina</taxon>
        <taxon>Glomeromycetes</taxon>
        <taxon>Diversisporales</taxon>
        <taxon>Diversisporaceae</taxon>
        <taxon>Diversispora</taxon>
    </lineage>
</organism>
<gene>
    <name evidence="2" type="ORF">Glove_463g16</name>
</gene>
<feature type="transmembrane region" description="Helical" evidence="1">
    <location>
        <begin position="127"/>
        <end position="144"/>
    </location>
</feature>
<sequence>MTSFARVGLRSLLTDDATVHNTLATNNNFMAIVAFVFIVHFYFWENNLTLKDKWFFAIFLIMLIIFKLIKDNTGDTEKILDYIFSLIFFGYLISRFDETDINFKLYLITIFVTGFHHFVYIKYKRTFMIMMCPFVLFMLLLYNGDYS</sequence>
<keyword evidence="1" id="KW-0472">Membrane</keyword>